<name>A0A9P6NGR5_9BASI</name>
<dbReference type="InterPro" id="IPR001499">
    <property type="entry name" value="GPCR_STE3"/>
</dbReference>
<accession>A0A9P6NGR5</accession>
<evidence type="ECO:0000256" key="7">
    <source>
        <dbReference type="ARBA" id="ARBA00023136"/>
    </source>
</evidence>
<evidence type="ECO:0000256" key="10">
    <source>
        <dbReference type="SAM" id="MobiDB-lite"/>
    </source>
</evidence>
<dbReference type="PRINTS" id="PR00899">
    <property type="entry name" value="GPCRSTE3"/>
</dbReference>
<feature type="compositionally biased region" description="Basic and acidic residues" evidence="10">
    <location>
        <begin position="352"/>
        <end position="366"/>
    </location>
</feature>
<gene>
    <name evidence="12" type="ORF">CROQUDRAFT_66280</name>
</gene>
<organism evidence="12 13">
    <name type="scientific">Cronartium quercuum f. sp. fusiforme G11</name>
    <dbReference type="NCBI Taxonomy" id="708437"/>
    <lineage>
        <taxon>Eukaryota</taxon>
        <taxon>Fungi</taxon>
        <taxon>Dikarya</taxon>
        <taxon>Basidiomycota</taxon>
        <taxon>Pucciniomycotina</taxon>
        <taxon>Pucciniomycetes</taxon>
        <taxon>Pucciniales</taxon>
        <taxon>Coleosporiaceae</taxon>
        <taxon>Cronartium</taxon>
    </lineage>
</organism>
<dbReference type="GO" id="GO:0005886">
    <property type="term" value="C:plasma membrane"/>
    <property type="evidence" value="ECO:0007669"/>
    <property type="project" value="TreeGrafter"/>
</dbReference>
<feature type="transmembrane region" description="Helical" evidence="11">
    <location>
        <begin position="160"/>
        <end position="186"/>
    </location>
</feature>
<evidence type="ECO:0000256" key="4">
    <source>
        <dbReference type="ARBA" id="ARBA00022692"/>
    </source>
</evidence>
<evidence type="ECO:0000256" key="9">
    <source>
        <dbReference type="ARBA" id="ARBA00023224"/>
    </source>
</evidence>
<dbReference type="EMBL" id="MU167321">
    <property type="protein sequence ID" value="KAG0143345.1"/>
    <property type="molecule type" value="Genomic_DNA"/>
</dbReference>
<evidence type="ECO:0000313" key="12">
    <source>
        <dbReference type="EMBL" id="KAG0143345.1"/>
    </source>
</evidence>
<keyword evidence="13" id="KW-1185">Reference proteome</keyword>
<evidence type="ECO:0000256" key="3">
    <source>
        <dbReference type="ARBA" id="ARBA00022507"/>
    </source>
</evidence>
<comment type="caution">
    <text evidence="12">The sequence shown here is derived from an EMBL/GenBank/DDBJ whole genome shotgun (WGS) entry which is preliminary data.</text>
</comment>
<keyword evidence="4 11" id="KW-0812">Transmembrane</keyword>
<evidence type="ECO:0000256" key="5">
    <source>
        <dbReference type="ARBA" id="ARBA00022989"/>
    </source>
</evidence>
<dbReference type="GO" id="GO:0000750">
    <property type="term" value="P:pheromone-dependent signal transduction involved in conjugation with cellular fusion"/>
    <property type="evidence" value="ECO:0007669"/>
    <property type="project" value="TreeGrafter"/>
</dbReference>
<feature type="transmembrane region" description="Helical" evidence="11">
    <location>
        <begin position="211"/>
        <end position="229"/>
    </location>
</feature>
<evidence type="ECO:0000256" key="6">
    <source>
        <dbReference type="ARBA" id="ARBA00023040"/>
    </source>
</evidence>
<keyword evidence="5 11" id="KW-1133">Transmembrane helix</keyword>
<reference evidence="12" key="1">
    <citation type="submission" date="2013-11" db="EMBL/GenBank/DDBJ databases">
        <title>Genome sequence of the fusiform rust pathogen reveals effectors for host alternation and coevolution with pine.</title>
        <authorList>
            <consortium name="DOE Joint Genome Institute"/>
            <person name="Smith K."/>
            <person name="Pendleton A."/>
            <person name="Kubisiak T."/>
            <person name="Anderson C."/>
            <person name="Salamov A."/>
            <person name="Aerts A."/>
            <person name="Riley R."/>
            <person name="Clum A."/>
            <person name="Lindquist E."/>
            <person name="Ence D."/>
            <person name="Campbell M."/>
            <person name="Kronenberg Z."/>
            <person name="Feau N."/>
            <person name="Dhillon B."/>
            <person name="Hamelin R."/>
            <person name="Burleigh J."/>
            <person name="Smith J."/>
            <person name="Yandell M."/>
            <person name="Nelson C."/>
            <person name="Grigoriev I."/>
            <person name="Davis J."/>
        </authorList>
    </citation>
    <scope>NUCLEOTIDE SEQUENCE</scope>
    <source>
        <strain evidence="12">G11</strain>
    </source>
</reference>
<dbReference type="PANTHER" id="PTHR28097:SF1">
    <property type="entry name" value="PHEROMONE A FACTOR RECEPTOR"/>
    <property type="match status" value="1"/>
</dbReference>
<feature type="transmembrane region" description="Helical" evidence="11">
    <location>
        <begin position="122"/>
        <end position="140"/>
    </location>
</feature>
<evidence type="ECO:0000256" key="11">
    <source>
        <dbReference type="SAM" id="Phobius"/>
    </source>
</evidence>
<feature type="region of interest" description="Disordered" evidence="10">
    <location>
        <begin position="348"/>
        <end position="380"/>
    </location>
</feature>
<evidence type="ECO:0000256" key="2">
    <source>
        <dbReference type="ARBA" id="ARBA00011085"/>
    </source>
</evidence>
<dbReference type="GO" id="GO:0004932">
    <property type="term" value="F:mating-type factor pheromone receptor activity"/>
    <property type="evidence" value="ECO:0007669"/>
    <property type="project" value="InterPro"/>
</dbReference>
<comment type="subcellular location">
    <subcellularLocation>
        <location evidence="1">Membrane</location>
        <topology evidence="1">Multi-pass membrane protein</topology>
    </subcellularLocation>
</comment>
<dbReference type="Proteomes" id="UP000886653">
    <property type="component" value="Unassembled WGS sequence"/>
</dbReference>
<dbReference type="AlphaFoldDB" id="A0A9P6NGR5"/>
<keyword evidence="7 11" id="KW-0472">Membrane</keyword>
<evidence type="ECO:0000256" key="1">
    <source>
        <dbReference type="ARBA" id="ARBA00004141"/>
    </source>
</evidence>
<feature type="transmembrane region" description="Helical" evidence="11">
    <location>
        <begin position="12"/>
        <end position="34"/>
    </location>
</feature>
<dbReference type="OrthoDB" id="2874149at2759"/>
<evidence type="ECO:0000313" key="13">
    <source>
        <dbReference type="Proteomes" id="UP000886653"/>
    </source>
</evidence>
<comment type="similarity">
    <text evidence="2">Belongs to the G-protein coupled receptor 4 family.</text>
</comment>
<sequence>MTPCQTARIFTYAYIFASYTLAFLSSIPTGWFIFHSQSAPACLGIWVSLSNLIHAINSTIWRHDVINRAPLWCDLTSKISLIYSTGAICSCVCIAKFLAFAMSPGAESLNYSVKLRWDVGNYVFSIGFPILLVPFSFLYSPHRFALVRTIGCETSYTLTWPTFMFFLIWSPIFGSIATFYTAYVVIRLWKTRKAMAYDGPSHGSKVPLRRLTWLCLMYTTVAFPISLYYTHVLIISGGYVPYRLEAFNGSVRSIKYDPLKRSPAFNDALALIGGLVFVTFFTFSKDMRAIYVRGFQNFRTSIGICLQRLYKRVRSDRRSVSTHTGDLELELTRIPECSINKSLHTKSIGSSNEDRTFASTSDDRTLCSRTPHKLPHPQVSSRSQNQFSVIEFEARERPSFLKAFTDLHPTSR</sequence>
<keyword evidence="8" id="KW-0675">Receptor</keyword>
<keyword evidence="9" id="KW-0807">Transducer</keyword>
<proteinExistence type="inferred from homology"/>
<evidence type="ECO:0000256" key="8">
    <source>
        <dbReference type="ARBA" id="ARBA00023170"/>
    </source>
</evidence>
<feature type="transmembrane region" description="Helical" evidence="11">
    <location>
        <begin position="264"/>
        <end position="283"/>
    </location>
</feature>
<dbReference type="Pfam" id="PF02076">
    <property type="entry name" value="STE3"/>
    <property type="match status" value="1"/>
</dbReference>
<protein>
    <submittedName>
        <fullName evidence="12">Uncharacterized protein</fullName>
    </submittedName>
</protein>
<keyword evidence="6" id="KW-0297">G-protein coupled receptor</keyword>
<dbReference type="PANTHER" id="PTHR28097">
    <property type="entry name" value="PHEROMONE A FACTOR RECEPTOR"/>
    <property type="match status" value="1"/>
</dbReference>
<keyword evidence="3" id="KW-0589">Pheromone response</keyword>
<feature type="transmembrane region" description="Helical" evidence="11">
    <location>
        <begin position="81"/>
        <end position="101"/>
    </location>
</feature>